<keyword evidence="2" id="KW-1185">Reference proteome</keyword>
<dbReference type="OrthoDB" id="7610172at2759"/>
<gene>
    <name evidence="1" type="ORF">MHI_LOCUS955330</name>
</gene>
<accession>A0A6V7HLF3</accession>
<protein>
    <recommendedName>
        <fullName evidence="3">Fatty acyl-CoA reductase C-terminal domain-containing protein</fullName>
    </recommendedName>
</protein>
<comment type="caution">
    <text evidence="1">The sequence shown here is derived from an EMBL/GenBank/DDBJ whole genome shotgun (WGS) entry which is preliminary data.</text>
</comment>
<dbReference type="EMBL" id="CAJDYZ010012384">
    <property type="protein sequence ID" value="CAD1480650.1"/>
    <property type="molecule type" value="Genomic_DNA"/>
</dbReference>
<evidence type="ECO:0000313" key="1">
    <source>
        <dbReference type="EMBL" id="CAD1480650.1"/>
    </source>
</evidence>
<name>A0A6V7HLF3_9HYME</name>
<dbReference type="Proteomes" id="UP000752696">
    <property type="component" value="Unassembled WGS sequence"/>
</dbReference>
<evidence type="ECO:0008006" key="3">
    <source>
        <dbReference type="Google" id="ProtNLM"/>
    </source>
</evidence>
<feature type="non-terminal residue" evidence="1">
    <location>
        <position position="90"/>
    </location>
</feature>
<dbReference type="AlphaFoldDB" id="A0A6V7HLF3"/>
<proteinExistence type="predicted"/>
<organism evidence="1 2">
    <name type="scientific">Heterotrigona itama</name>
    <dbReference type="NCBI Taxonomy" id="395501"/>
    <lineage>
        <taxon>Eukaryota</taxon>
        <taxon>Metazoa</taxon>
        <taxon>Ecdysozoa</taxon>
        <taxon>Arthropoda</taxon>
        <taxon>Hexapoda</taxon>
        <taxon>Insecta</taxon>
        <taxon>Pterygota</taxon>
        <taxon>Neoptera</taxon>
        <taxon>Endopterygota</taxon>
        <taxon>Hymenoptera</taxon>
        <taxon>Apocrita</taxon>
        <taxon>Aculeata</taxon>
        <taxon>Apoidea</taxon>
        <taxon>Anthophila</taxon>
        <taxon>Apidae</taxon>
        <taxon>Heterotrigona</taxon>
    </lineage>
</organism>
<evidence type="ECO:0000313" key="2">
    <source>
        <dbReference type="Proteomes" id="UP000752696"/>
    </source>
</evidence>
<reference evidence="1" key="1">
    <citation type="submission" date="2020-07" db="EMBL/GenBank/DDBJ databases">
        <authorList>
            <person name="Nazaruddin N."/>
        </authorList>
    </citation>
    <scope>NUCLEOTIDE SEQUENCE</scope>
</reference>
<sequence length="90" mass="10744">MMKIDKYRSDMVIAIQYFDTKEWTFYRCSITGIMTKVKKSISCKSTLTTLEDDNVVKLDLQDMNWKKYIANYQVRMKKFILKNPRPMNSA</sequence>